<accession>A0A3P8BE76</accession>
<sequence length="132" mass="15404">MCRQLFINTCTYLMIVAVVLEVSAPYFRNVLTFVLKFLTLILVDSCFEFHMFFNCRNAALACFTKPCLFICIGSSLYIDDGTRIRETFHPFQSFSITCDWVDVLLVVRCLQSKKIIMCMQQHTKMNYIHLDS</sequence>
<keyword evidence="1" id="KW-0472">Membrane</keyword>
<evidence type="ECO:0000313" key="2">
    <source>
        <dbReference type="EMBL" id="VDO74768.1"/>
    </source>
</evidence>
<keyword evidence="3" id="KW-1185">Reference proteome</keyword>
<name>A0A3P8BE76_9TREM</name>
<keyword evidence="1" id="KW-1133">Transmembrane helix</keyword>
<gene>
    <name evidence="2" type="ORF">SMRZ_LOCUS7110</name>
</gene>
<protein>
    <submittedName>
        <fullName evidence="2">Uncharacterized protein</fullName>
    </submittedName>
</protein>
<evidence type="ECO:0000256" key="1">
    <source>
        <dbReference type="SAM" id="Phobius"/>
    </source>
</evidence>
<dbReference type="EMBL" id="UZAI01002801">
    <property type="protein sequence ID" value="VDO74768.1"/>
    <property type="molecule type" value="Genomic_DNA"/>
</dbReference>
<feature type="transmembrane region" description="Helical" evidence="1">
    <location>
        <begin position="5"/>
        <end position="27"/>
    </location>
</feature>
<organism evidence="2 3">
    <name type="scientific">Schistosoma margrebowiei</name>
    <dbReference type="NCBI Taxonomy" id="48269"/>
    <lineage>
        <taxon>Eukaryota</taxon>
        <taxon>Metazoa</taxon>
        <taxon>Spiralia</taxon>
        <taxon>Lophotrochozoa</taxon>
        <taxon>Platyhelminthes</taxon>
        <taxon>Trematoda</taxon>
        <taxon>Digenea</taxon>
        <taxon>Strigeidida</taxon>
        <taxon>Schistosomatoidea</taxon>
        <taxon>Schistosomatidae</taxon>
        <taxon>Schistosoma</taxon>
    </lineage>
</organism>
<proteinExistence type="predicted"/>
<evidence type="ECO:0000313" key="3">
    <source>
        <dbReference type="Proteomes" id="UP000277204"/>
    </source>
</evidence>
<dbReference type="Proteomes" id="UP000277204">
    <property type="component" value="Unassembled WGS sequence"/>
</dbReference>
<dbReference type="AlphaFoldDB" id="A0A3P8BE76"/>
<reference evidence="2 3" key="1">
    <citation type="submission" date="2018-11" db="EMBL/GenBank/DDBJ databases">
        <authorList>
            <consortium name="Pathogen Informatics"/>
        </authorList>
    </citation>
    <scope>NUCLEOTIDE SEQUENCE [LARGE SCALE GENOMIC DNA]</scope>
    <source>
        <strain evidence="2 3">Zambia</strain>
    </source>
</reference>
<keyword evidence="1" id="KW-0812">Transmembrane</keyword>